<organism evidence="11 12">
    <name type="scientific">Mortierella hygrophila</name>
    <dbReference type="NCBI Taxonomy" id="979708"/>
    <lineage>
        <taxon>Eukaryota</taxon>
        <taxon>Fungi</taxon>
        <taxon>Fungi incertae sedis</taxon>
        <taxon>Mucoromycota</taxon>
        <taxon>Mortierellomycotina</taxon>
        <taxon>Mortierellomycetes</taxon>
        <taxon>Mortierellales</taxon>
        <taxon>Mortierellaceae</taxon>
        <taxon>Mortierella</taxon>
    </lineage>
</organism>
<feature type="transmembrane region" description="Helical" evidence="9">
    <location>
        <begin position="121"/>
        <end position="141"/>
    </location>
</feature>
<dbReference type="Proteomes" id="UP000723463">
    <property type="component" value="Unassembled WGS sequence"/>
</dbReference>
<evidence type="ECO:0000256" key="1">
    <source>
        <dbReference type="ARBA" id="ARBA00004127"/>
    </source>
</evidence>
<feature type="transmembrane region" description="Helical" evidence="9">
    <location>
        <begin position="364"/>
        <end position="385"/>
    </location>
</feature>
<dbReference type="CDD" id="cd17483">
    <property type="entry name" value="MFS_Atg22_like"/>
    <property type="match status" value="1"/>
</dbReference>
<name>A0A9P6K0S0_9FUNG</name>
<keyword evidence="3 9" id="KW-0813">Transport</keyword>
<dbReference type="InterPro" id="IPR044738">
    <property type="entry name" value="Atg22"/>
</dbReference>
<feature type="transmembrane region" description="Helical" evidence="9">
    <location>
        <begin position="493"/>
        <end position="512"/>
    </location>
</feature>
<feature type="transmembrane region" description="Helical" evidence="9">
    <location>
        <begin position="397"/>
        <end position="423"/>
    </location>
</feature>
<reference evidence="11" key="1">
    <citation type="journal article" date="2020" name="Fungal Divers.">
        <title>Resolving the Mortierellaceae phylogeny through synthesis of multi-gene phylogenetics and phylogenomics.</title>
        <authorList>
            <person name="Vandepol N."/>
            <person name="Liber J."/>
            <person name="Desiro A."/>
            <person name="Na H."/>
            <person name="Kennedy M."/>
            <person name="Barry K."/>
            <person name="Grigoriev I.V."/>
            <person name="Miller A.N."/>
            <person name="O'Donnell K."/>
            <person name="Stajich J.E."/>
            <person name="Bonito G."/>
        </authorList>
    </citation>
    <scope>NUCLEOTIDE SEQUENCE</scope>
    <source>
        <strain evidence="11">NRRL 2591</strain>
    </source>
</reference>
<dbReference type="GO" id="GO:0012505">
    <property type="term" value="C:endomembrane system"/>
    <property type="evidence" value="ECO:0007669"/>
    <property type="project" value="UniProtKB-SubCell"/>
</dbReference>
<evidence type="ECO:0000313" key="12">
    <source>
        <dbReference type="Proteomes" id="UP000723463"/>
    </source>
</evidence>
<feature type="transmembrane region" description="Helical" evidence="9">
    <location>
        <begin position="429"/>
        <end position="451"/>
    </location>
</feature>
<keyword evidence="9" id="KW-0072">Autophagy</keyword>
<proteinExistence type="inferred from homology"/>
<comment type="similarity">
    <text evidence="2 9">Belongs to the ATG22 family.</text>
</comment>
<comment type="function">
    <text evidence="9">Vacuolar effluxer which mediate the efflux of amino acids resulting from autophagic degradation. The release of autophagic amino acids allows the maintenance of protein synthesis and viability during nitrogen starvation.</text>
</comment>
<evidence type="ECO:0000256" key="9">
    <source>
        <dbReference type="RuleBase" id="RU363073"/>
    </source>
</evidence>
<feature type="transmembrane region" description="Helical" evidence="9">
    <location>
        <begin position="270"/>
        <end position="290"/>
    </location>
</feature>
<keyword evidence="8 9" id="KW-0472">Membrane</keyword>
<dbReference type="InterPro" id="IPR036259">
    <property type="entry name" value="MFS_trans_sf"/>
</dbReference>
<feature type="transmembrane region" description="Helical" evidence="9">
    <location>
        <begin position="328"/>
        <end position="352"/>
    </location>
</feature>
<dbReference type="InterPro" id="IPR024671">
    <property type="entry name" value="Atg22-like"/>
</dbReference>
<feature type="transmembrane region" description="Helical" evidence="9">
    <location>
        <begin position="177"/>
        <end position="199"/>
    </location>
</feature>
<keyword evidence="5 9" id="KW-0812">Transmembrane</keyword>
<feature type="transmembrane region" description="Helical" evidence="9">
    <location>
        <begin position="56"/>
        <end position="79"/>
    </location>
</feature>
<evidence type="ECO:0000256" key="6">
    <source>
        <dbReference type="ARBA" id="ARBA00022970"/>
    </source>
</evidence>
<keyword evidence="4 9" id="KW-0926">Vacuole</keyword>
<dbReference type="Pfam" id="PF11700">
    <property type="entry name" value="ATG22"/>
    <property type="match status" value="1"/>
</dbReference>
<feature type="transmembrane region" description="Helical" evidence="9">
    <location>
        <begin position="463"/>
        <end position="487"/>
    </location>
</feature>
<feature type="transmembrane region" description="Helical" evidence="9">
    <location>
        <begin position="244"/>
        <end position="264"/>
    </location>
</feature>
<evidence type="ECO:0000256" key="2">
    <source>
        <dbReference type="ARBA" id="ARBA00006978"/>
    </source>
</evidence>
<evidence type="ECO:0000256" key="10">
    <source>
        <dbReference type="SAM" id="MobiDB-lite"/>
    </source>
</evidence>
<dbReference type="InterPro" id="IPR050495">
    <property type="entry name" value="ATG22/LtaA_families"/>
</dbReference>
<evidence type="ECO:0000256" key="3">
    <source>
        <dbReference type="ARBA" id="ARBA00022448"/>
    </source>
</evidence>
<feature type="transmembrane region" description="Helical" evidence="9">
    <location>
        <begin position="153"/>
        <end position="171"/>
    </location>
</feature>
<dbReference type="GO" id="GO:0006914">
    <property type="term" value="P:autophagy"/>
    <property type="evidence" value="ECO:0007669"/>
    <property type="project" value="UniProtKB-KW"/>
</dbReference>
<evidence type="ECO:0000256" key="5">
    <source>
        <dbReference type="ARBA" id="ARBA00022692"/>
    </source>
</evidence>
<dbReference type="PANTHER" id="PTHR23519">
    <property type="entry name" value="AUTOPHAGY-RELATED PROTEIN 22"/>
    <property type="match status" value="1"/>
</dbReference>
<keyword evidence="7 9" id="KW-1133">Transmembrane helix</keyword>
<keyword evidence="6 9" id="KW-0029">Amino-acid transport</keyword>
<dbReference type="Gene3D" id="1.20.1250.20">
    <property type="entry name" value="MFS general substrate transporter like domains"/>
    <property type="match status" value="2"/>
</dbReference>
<comment type="subcellular location">
    <subcellularLocation>
        <location evidence="1">Endomembrane system</location>
        <topology evidence="1">Multi-pass membrane protein</topology>
    </subcellularLocation>
    <subcellularLocation>
        <location evidence="9">Vacuole membrane</location>
        <topology evidence="9">Multi-pass membrane protein</topology>
    </subcellularLocation>
</comment>
<keyword evidence="12" id="KW-1185">Reference proteome</keyword>
<feature type="region of interest" description="Disordered" evidence="10">
    <location>
        <begin position="536"/>
        <end position="561"/>
    </location>
</feature>
<evidence type="ECO:0000256" key="4">
    <source>
        <dbReference type="ARBA" id="ARBA00022554"/>
    </source>
</evidence>
<accession>A0A9P6K0S0</accession>
<evidence type="ECO:0000256" key="8">
    <source>
        <dbReference type="ARBA" id="ARBA00023136"/>
    </source>
</evidence>
<protein>
    <recommendedName>
        <fullName evidence="9">Autophagy-related protein</fullName>
    </recommendedName>
</protein>
<sequence length="561" mass="62289">MTTTATAYTKTQDQEFPQSRIDRLRRRLFHNDPNDDLTLQPHIDEKLTKKSELWSFFLFGFGLYSWANSCASLLLPILVQGIARNASHLESDPSVPCPEDDPVNDRCLVPFGWIQVTPTSFVLLTNVVTVWCTIVLTLGISALADHGRVSKRIMLCTSTALCVIACFIFLGALKPSIWWLSAVLFVFTGIVNGSTQNFYDAHISILTRYHPDIVRIQLQEGEASEAYIDAKTKVQTFLSGGSSAAGYAGGLLLTIICAIMLLTINEDLVTVGYCIIVAGVYIFIFVCIYAKYAVQRTFPPLPAGSHWATYGYVRIGKTISKVRRLKTLFYFLCTWFILGDGLAASSSMAILIAQDQLKLESSSMIIAALIQMIAAGLGMIFWIRLQNHHGVSPLKIVIFNTVAFGLLPCYCLLGLIEGCPIGLKHEWELYMLAAFFGIFSGAIYSSCRVVFAQFIPFGHENELFALYEMSSVSSSWIAPLVCTAIIQSSSVRHTWWFLATQFFIPAVLLLFVNVEKGRAEGIEFYKQEQERKKLKVAGAQTEEAGSGSVEDEERNIIKNAA</sequence>
<gene>
    <name evidence="11" type="primary">ATG22_2</name>
    <name evidence="11" type="ORF">EC957_003016</name>
</gene>
<dbReference type="AlphaFoldDB" id="A0A9P6K0S0"/>
<evidence type="ECO:0000313" key="11">
    <source>
        <dbReference type="EMBL" id="KAF9541518.1"/>
    </source>
</evidence>
<dbReference type="GO" id="GO:0032974">
    <property type="term" value="P:amino acid transmembrane export from vacuole"/>
    <property type="evidence" value="ECO:0007669"/>
    <property type="project" value="InterPro"/>
</dbReference>
<dbReference type="PANTHER" id="PTHR23519:SF1">
    <property type="entry name" value="AUTOPHAGY-RELATED PROTEIN 22"/>
    <property type="match status" value="1"/>
</dbReference>
<dbReference type="EMBL" id="JAAAXW010000164">
    <property type="protein sequence ID" value="KAF9541518.1"/>
    <property type="molecule type" value="Genomic_DNA"/>
</dbReference>
<evidence type="ECO:0000256" key="7">
    <source>
        <dbReference type="ARBA" id="ARBA00022989"/>
    </source>
</evidence>
<dbReference type="GO" id="GO:0005774">
    <property type="term" value="C:vacuolar membrane"/>
    <property type="evidence" value="ECO:0007669"/>
    <property type="project" value="UniProtKB-SubCell"/>
</dbReference>
<comment type="caution">
    <text evidence="11">The sequence shown here is derived from an EMBL/GenBank/DDBJ whole genome shotgun (WGS) entry which is preliminary data.</text>
</comment>
<dbReference type="SUPFAM" id="SSF103473">
    <property type="entry name" value="MFS general substrate transporter"/>
    <property type="match status" value="1"/>
</dbReference>